<dbReference type="InterPro" id="IPR011990">
    <property type="entry name" value="TPR-like_helical_dom_sf"/>
</dbReference>
<evidence type="ECO:0000313" key="4">
    <source>
        <dbReference type="Proteomes" id="UP000285232"/>
    </source>
</evidence>
<dbReference type="Pfam" id="PF14559">
    <property type="entry name" value="TPR_19"/>
    <property type="match status" value="1"/>
</dbReference>
<gene>
    <name evidence="3" type="ORF">D6201_11310</name>
</gene>
<dbReference type="SUPFAM" id="SSF48452">
    <property type="entry name" value="TPR-like"/>
    <property type="match status" value="1"/>
</dbReference>
<dbReference type="SMART" id="SM00028">
    <property type="entry name" value="TPR"/>
    <property type="match status" value="1"/>
</dbReference>
<protein>
    <submittedName>
        <fullName evidence="3">Uncharacterized protein</fullName>
    </submittedName>
</protein>
<accession>A0A419RVP5</accession>
<dbReference type="InterPro" id="IPR019734">
    <property type="entry name" value="TPR_rpt"/>
</dbReference>
<organism evidence="3 4">
    <name type="scientific">Aurantiacibacter aquimixticola</name>
    <dbReference type="NCBI Taxonomy" id="1958945"/>
    <lineage>
        <taxon>Bacteria</taxon>
        <taxon>Pseudomonadati</taxon>
        <taxon>Pseudomonadota</taxon>
        <taxon>Alphaproteobacteria</taxon>
        <taxon>Sphingomonadales</taxon>
        <taxon>Erythrobacteraceae</taxon>
        <taxon>Aurantiacibacter</taxon>
    </lineage>
</organism>
<feature type="repeat" description="TPR" evidence="1">
    <location>
        <begin position="58"/>
        <end position="91"/>
    </location>
</feature>
<evidence type="ECO:0000256" key="1">
    <source>
        <dbReference type="PROSITE-ProRule" id="PRU00339"/>
    </source>
</evidence>
<keyword evidence="4" id="KW-1185">Reference proteome</keyword>
<name>A0A419RVP5_9SPHN</name>
<dbReference type="Proteomes" id="UP000285232">
    <property type="component" value="Unassembled WGS sequence"/>
</dbReference>
<feature type="signal peptide" evidence="2">
    <location>
        <begin position="1"/>
        <end position="18"/>
    </location>
</feature>
<dbReference type="AlphaFoldDB" id="A0A419RVP5"/>
<evidence type="ECO:0000313" key="3">
    <source>
        <dbReference type="EMBL" id="RJY09865.1"/>
    </source>
</evidence>
<dbReference type="PROSITE" id="PS50005">
    <property type="entry name" value="TPR"/>
    <property type="match status" value="1"/>
</dbReference>
<sequence>MFATLVIAPLMFSQAVTAEMVEQNRETREVAYEELIAGDAEAALPVLLAELEDEPGDPAVLINLGNAYTQLGNLERAEFYYSAALDSEIEYEVELADGSWIESRDAARLALGTVQVLALASR</sequence>
<proteinExistence type="predicted"/>
<dbReference type="Gene3D" id="1.25.40.10">
    <property type="entry name" value="Tetratricopeptide repeat domain"/>
    <property type="match status" value="1"/>
</dbReference>
<keyword evidence="2" id="KW-0732">Signal</keyword>
<comment type="caution">
    <text evidence="3">The sequence shown here is derived from an EMBL/GenBank/DDBJ whole genome shotgun (WGS) entry which is preliminary data.</text>
</comment>
<keyword evidence="1" id="KW-0802">TPR repeat</keyword>
<dbReference type="RefSeq" id="WP_120048875.1">
    <property type="nucleotide sequence ID" value="NZ_RAHX01000001.1"/>
</dbReference>
<evidence type="ECO:0000256" key="2">
    <source>
        <dbReference type="SAM" id="SignalP"/>
    </source>
</evidence>
<feature type="chain" id="PRO_5019079680" evidence="2">
    <location>
        <begin position="19"/>
        <end position="122"/>
    </location>
</feature>
<dbReference type="EMBL" id="RAHX01000001">
    <property type="protein sequence ID" value="RJY09865.1"/>
    <property type="molecule type" value="Genomic_DNA"/>
</dbReference>
<dbReference type="OrthoDB" id="92543at2"/>
<reference evidence="3 4" key="1">
    <citation type="journal article" date="2017" name="Int. J. Syst. Evol. Microbiol.">
        <title>Erythrobacter aquimixticola sp. nov., isolated from the junction between the ocean and a freshwater spring.</title>
        <authorList>
            <person name="Park S."/>
            <person name="Jung Y.T."/>
            <person name="Choi S.J."/>
            <person name="Yoon J.H."/>
        </authorList>
    </citation>
    <scope>NUCLEOTIDE SEQUENCE [LARGE SCALE GENOMIC DNA]</scope>
    <source>
        <strain evidence="3 4">JSSK-14</strain>
    </source>
</reference>